<feature type="transmembrane region" description="Helical" evidence="9">
    <location>
        <begin position="556"/>
        <end position="573"/>
    </location>
</feature>
<evidence type="ECO:0000256" key="8">
    <source>
        <dbReference type="ARBA" id="ARBA00023136"/>
    </source>
</evidence>
<feature type="transmembrane region" description="Helical" evidence="9">
    <location>
        <begin position="55"/>
        <end position="75"/>
    </location>
</feature>
<keyword evidence="4 9" id="KW-0812">Transmembrane</keyword>
<feature type="transmembrane region" description="Helical" evidence="9">
    <location>
        <begin position="87"/>
        <end position="111"/>
    </location>
</feature>
<feature type="transmembrane region" description="Helical" evidence="9">
    <location>
        <begin position="235"/>
        <end position="258"/>
    </location>
</feature>
<dbReference type="GO" id="GO:0035673">
    <property type="term" value="F:oligopeptide transmembrane transporter activity"/>
    <property type="evidence" value="ECO:0007669"/>
    <property type="project" value="InterPro"/>
</dbReference>
<evidence type="ECO:0000256" key="5">
    <source>
        <dbReference type="ARBA" id="ARBA00022856"/>
    </source>
</evidence>
<evidence type="ECO:0000256" key="4">
    <source>
        <dbReference type="ARBA" id="ARBA00022692"/>
    </source>
</evidence>
<proteinExistence type="inferred from homology"/>
<dbReference type="NCBIfam" id="TIGR00728">
    <property type="entry name" value="OPT_sfam"/>
    <property type="match status" value="2"/>
</dbReference>
<dbReference type="GO" id="GO:0016020">
    <property type="term" value="C:membrane"/>
    <property type="evidence" value="ECO:0007669"/>
    <property type="project" value="UniProtKB-SubCell"/>
</dbReference>
<dbReference type="Proteomes" id="UP001168877">
    <property type="component" value="Unassembled WGS sequence"/>
</dbReference>
<sequence>MSSYIHDDVLESLPGKKYQTDIHVTGNEEVNDSPIEEVRLIVPITDDPSQPALTFRTWVLGLASCCLLAFVNQFFSYRQNRLSVGSVSAQILVLPMGKLMAATLPTKVVRFPFTNWTFSLNPGPFNLKEHVLITIFASCGASGVYAVSIITIVKAFYHRSLNLVAAMLLAQTTQLLGYGWAGLLRKYLVDSPYMWWPANLVQQLGSGLHGFGNGSFGRDWSTVAGFLGGPLATPLFAIVNILIGFFLFLSVLVPIAYWTNAYEARKFPIMTSKTYDSTGKIYKISRILNEKTFDLNQAAYDNYSKLYVSVLFAFTYGLSFATLMASISHVALFEGHAIWKMWKKTTIAAKDQFGDVHTRMMKKNYEAVPQWWFYTILILTVILSIYCLESFDKQLQLPWWGLLFACVMAFSFTLPVGIIQATTNLQPGLNVITELVIGYMIPGKPLANVAFKTYGYISMSQALGFLSDFKLGHYMKIPPRSMFIVQLVGTIAASTVYFCTSWWLLTSIDHICDKSLLPVGSPWTCPSDQVFYNASIIWGVVGPRRMFTKEGIYPELNWFFLIGLLSPVPVWLLL</sequence>
<reference evidence="10" key="1">
    <citation type="journal article" date="2022" name="Plant J.">
        <title>Strategies of tolerance reflected in two North American maple genomes.</title>
        <authorList>
            <person name="McEvoy S.L."/>
            <person name="Sezen U.U."/>
            <person name="Trouern-Trend A."/>
            <person name="McMahon S.M."/>
            <person name="Schaberg P.G."/>
            <person name="Yang J."/>
            <person name="Wegrzyn J.L."/>
            <person name="Swenson N.G."/>
        </authorList>
    </citation>
    <scope>NUCLEOTIDE SEQUENCE</scope>
    <source>
        <strain evidence="10">NS2018</strain>
    </source>
</reference>
<dbReference type="Pfam" id="PF03169">
    <property type="entry name" value="OPT"/>
    <property type="match status" value="2"/>
</dbReference>
<feature type="transmembrane region" description="Helical" evidence="9">
    <location>
        <begin position="400"/>
        <end position="421"/>
    </location>
</feature>
<comment type="subcellular location">
    <subcellularLocation>
        <location evidence="1">Membrane</location>
        <topology evidence="1">Multi-pass membrane protein</topology>
    </subcellularLocation>
</comment>
<feature type="transmembrane region" description="Helical" evidence="9">
    <location>
        <begin position="371"/>
        <end position="388"/>
    </location>
</feature>
<evidence type="ECO:0000256" key="3">
    <source>
        <dbReference type="ARBA" id="ARBA00022448"/>
    </source>
</evidence>
<comment type="similarity">
    <text evidence="2">Belongs to the oligopeptide OPT transporter (TC 2.A.67.1) family.</text>
</comment>
<comment type="caution">
    <text evidence="10">The sequence shown here is derived from an EMBL/GenBank/DDBJ whole genome shotgun (WGS) entry which is preliminary data.</text>
</comment>
<reference evidence="10" key="2">
    <citation type="submission" date="2023-06" db="EMBL/GenBank/DDBJ databases">
        <authorList>
            <person name="Swenson N.G."/>
            <person name="Wegrzyn J.L."/>
            <person name="Mcevoy S.L."/>
        </authorList>
    </citation>
    <scope>NUCLEOTIDE SEQUENCE</scope>
    <source>
        <strain evidence="10">NS2018</strain>
        <tissue evidence="10">Leaf</tissue>
    </source>
</reference>
<protein>
    <submittedName>
        <fullName evidence="10">Uncharacterized protein</fullName>
    </submittedName>
</protein>
<feature type="transmembrane region" description="Helical" evidence="9">
    <location>
        <begin position="131"/>
        <end position="153"/>
    </location>
</feature>
<keyword evidence="11" id="KW-1185">Reference proteome</keyword>
<dbReference type="PANTHER" id="PTHR22601">
    <property type="entry name" value="ISP4 LIKE PROTEIN"/>
    <property type="match status" value="1"/>
</dbReference>
<feature type="transmembrane region" description="Helical" evidence="9">
    <location>
        <begin position="306"/>
        <end position="332"/>
    </location>
</feature>
<accession>A0AA39W166</accession>
<organism evidence="10 11">
    <name type="scientific">Acer saccharum</name>
    <name type="common">Sugar maple</name>
    <dbReference type="NCBI Taxonomy" id="4024"/>
    <lineage>
        <taxon>Eukaryota</taxon>
        <taxon>Viridiplantae</taxon>
        <taxon>Streptophyta</taxon>
        <taxon>Embryophyta</taxon>
        <taxon>Tracheophyta</taxon>
        <taxon>Spermatophyta</taxon>
        <taxon>Magnoliopsida</taxon>
        <taxon>eudicotyledons</taxon>
        <taxon>Gunneridae</taxon>
        <taxon>Pentapetalae</taxon>
        <taxon>rosids</taxon>
        <taxon>malvids</taxon>
        <taxon>Sapindales</taxon>
        <taxon>Sapindaceae</taxon>
        <taxon>Hippocastanoideae</taxon>
        <taxon>Acereae</taxon>
        <taxon>Acer</taxon>
    </lineage>
</organism>
<evidence type="ECO:0000313" key="11">
    <source>
        <dbReference type="Proteomes" id="UP001168877"/>
    </source>
</evidence>
<gene>
    <name evidence="10" type="ORF">LWI29_014554</name>
</gene>
<dbReference type="InterPro" id="IPR004648">
    <property type="entry name" value="Oligpept_transpt"/>
</dbReference>
<evidence type="ECO:0000313" key="10">
    <source>
        <dbReference type="EMBL" id="KAK0600402.1"/>
    </source>
</evidence>
<evidence type="ECO:0000256" key="9">
    <source>
        <dbReference type="SAM" id="Phobius"/>
    </source>
</evidence>
<dbReference type="InterPro" id="IPR004813">
    <property type="entry name" value="OPT"/>
</dbReference>
<keyword evidence="8 9" id="KW-0472">Membrane</keyword>
<keyword evidence="6" id="KW-0653">Protein transport</keyword>
<evidence type="ECO:0000256" key="2">
    <source>
        <dbReference type="ARBA" id="ARBA00005484"/>
    </source>
</evidence>
<evidence type="ECO:0000256" key="1">
    <source>
        <dbReference type="ARBA" id="ARBA00004141"/>
    </source>
</evidence>
<name>A0AA39W166_ACESA</name>
<keyword evidence="3" id="KW-0813">Transport</keyword>
<evidence type="ECO:0000256" key="6">
    <source>
        <dbReference type="ARBA" id="ARBA00022927"/>
    </source>
</evidence>
<keyword evidence="5" id="KW-0571">Peptide transport</keyword>
<keyword evidence="7 9" id="KW-1133">Transmembrane helix</keyword>
<evidence type="ECO:0000256" key="7">
    <source>
        <dbReference type="ARBA" id="ARBA00022989"/>
    </source>
</evidence>
<dbReference type="EMBL" id="JAUESC010000003">
    <property type="protein sequence ID" value="KAK0600402.1"/>
    <property type="molecule type" value="Genomic_DNA"/>
</dbReference>
<dbReference type="AlphaFoldDB" id="A0AA39W166"/>
<feature type="transmembrane region" description="Helical" evidence="9">
    <location>
        <begin position="160"/>
        <end position="181"/>
    </location>
</feature>
<dbReference type="GO" id="GO:0015031">
    <property type="term" value="P:protein transport"/>
    <property type="evidence" value="ECO:0007669"/>
    <property type="project" value="UniProtKB-KW"/>
</dbReference>
<feature type="transmembrane region" description="Helical" evidence="9">
    <location>
        <begin position="483"/>
        <end position="505"/>
    </location>
</feature>